<dbReference type="AlphaFoldDB" id="A0A4P7BXZ2"/>
<comment type="pathway">
    <text evidence="2 7">Isoprenoid biosynthesis; isopentenyl diphosphate biosynthesis via DXP pathway; isopentenyl diphosphate from 1-deoxy-D-xylulose 5-phosphate: step 2/6.</text>
</comment>
<feature type="site" description="Positions MEP for the nucleophilic attack" evidence="7">
    <location>
        <position position="157"/>
    </location>
</feature>
<organism evidence="8 9">
    <name type="scientific">Nitrosococcus wardiae</name>
    <dbReference type="NCBI Taxonomy" id="1814290"/>
    <lineage>
        <taxon>Bacteria</taxon>
        <taxon>Pseudomonadati</taxon>
        <taxon>Pseudomonadota</taxon>
        <taxon>Gammaproteobacteria</taxon>
        <taxon>Chromatiales</taxon>
        <taxon>Chromatiaceae</taxon>
        <taxon>Nitrosococcus</taxon>
    </lineage>
</organism>
<dbReference type="Gene3D" id="3.90.550.10">
    <property type="entry name" value="Spore Coat Polysaccharide Biosynthesis Protein SpsA, Chain A"/>
    <property type="match status" value="1"/>
</dbReference>
<dbReference type="EC" id="2.7.7.60" evidence="7"/>
<dbReference type="FunFam" id="3.90.550.10:FF:000003">
    <property type="entry name" value="2-C-methyl-D-erythritol 4-phosphate cytidylyltransferase"/>
    <property type="match status" value="1"/>
</dbReference>
<name>A0A4P7BXZ2_9GAMM</name>
<dbReference type="SUPFAM" id="SSF53448">
    <property type="entry name" value="Nucleotide-diphospho-sugar transferases"/>
    <property type="match status" value="1"/>
</dbReference>
<dbReference type="RefSeq" id="WP_134358104.1">
    <property type="nucleotide sequence ID" value="NZ_CP038033.1"/>
</dbReference>
<evidence type="ECO:0000256" key="2">
    <source>
        <dbReference type="ARBA" id="ARBA00004787"/>
    </source>
</evidence>
<dbReference type="UniPathway" id="UPA00056">
    <property type="reaction ID" value="UER00093"/>
</dbReference>
<keyword evidence="6 7" id="KW-0414">Isoprene biosynthesis</keyword>
<evidence type="ECO:0000256" key="6">
    <source>
        <dbReference type="ARBA" id="ARBA00023229"/>
    </source>
</evidence>
<dbReference type="GO" id="GO:0050518">
    <property type="term" value="F:2-C-methyl-D-erythritol 4-phosphate cytidylyltransferase activity"/>
    <property type="evidence" value="ECO:0007669"/>
    <property type="project" value="UniProtKB-UniRule"/>
</dbReference>
<dbReference type="KEGG" id="nwr:E3U44_10525"/>
<dbReference type="CDD" id="cd02516">
    <property type="entry name" value="CDP-ME_synthetase"/>
    <property type="match status" value="1"/>
</dbReference>
<dbReference type="NCBIfam" id="TIGR00453">
    <property type="entry name" value="ispD"/>
    <property type="match status" value="1"/>
</dbReference>
<dbReference type="Pfam" id="PF01128">
    <property type="entry name" value="IspD"/>
    <property type="match status" value="1"/>
</dbReference>
<evidence type="ECO:0000256" key="7">
    <source>
        <dbReference type="HAMAP-Rule" id="MF_00108"/>
    </source>
</evidence>
<protein>
    <recommendedName>
        <fullName evidence="7">2-C-methyl-D-erythritol 4-phosphate cytidylyltransferase</fullName>
        <ecNumber evidence="7">2.7.7.60</ecNumber>
    </recommendedName>
    <alternativeName>
        <fullName evidence="7">4-diphosphocytidyl-2C-methyl-D-erythritol synthase</fullName>
    </alternativeName>
    <alternativeName>
        <fullName evidence="7">MEP cytidylyltransferase</fullName>
        <shortName evidence="7">MCT</shortName>
    </alternativeName>
</protein>
<sequence length="234" mass="25817">MSSNYWAVVPAAGVGRRMGTHIPKQYLPLAGKTVIEHTLASLLQHPRIEAIVVAISPEDRWWPECLPQDKGRIIRVAGGAERCHSVSNGLECLLNLAAPEDWVLVHDAARPCLRREDIDRLIATLHDHPIGGLLALPISDTVKRANAEGVVLETVNRAGLWRAMTPQMFRLGKLYQALREAIAAGVQVTDEASAMEWAGFSPCLVEGYPDNIKITHPQDLMQAEDFLKRQGRKG</sequence>
<dbReference type="InterPro" id="IPR018294">
    <property type="entry name" value="ISPD_synthase_CS"/>
</dbReference>
<evidence type="ECO:0000256" key="1">
    <source>
        <dbReference type="ARBA" id="ARBA00001282"/>
    </source>
</evidence>
<evidence type="ECO:0000313" key="9">
    <source>
        <dbReference type="Proteomes" id="UP000294325"/>
    </source>
</evidence>
<dbReference type="PANTHER" id="PTHR32125">
    <property type="entry name" value="2-C-METHYL-D-ERYTHRITOL 4-PHOSPHATE CYTIDYLYLTRANSFERASE, CHLOROPLASTIC"/>
    <property type="match status" value="1"/>
</dbReference>
<comment type="catalytic activity">
    <reaction evidence="1 7">
        <text>2-C-methyl-D-erythritol 4-phosphate + CTP + H(+) = 4-CDP-2-C-methyl-D-erythritol + diphosphate</text>
        <dbReference type="Rhea" id="RHEA:13429"/>
        <dbReference type="ChEBI" id="CHEBI:15378"/>
        <dbReference type="ChEBI" id="CHEBI:33019"/>
        <dbReference type="ChEBI" id="CHEBI:37563"/>
        <dbReference type="ChEBI" id="CHEBI:57823"/>
        <dbReference type="ChEBI" id="CHEBI:58262"/>
        <dbReference type="EC" id="2.7.7.60"/>
    </reaction>
</comment>
<accession>A0A4P7BXZ2</accession>
<dbReference type="HAMAP" id="MF_00108">
    <property type="entry name" value="IspD"/>
    <property type="match status" value="1"/>
</dbReference>
<proteinExistence type="inferred from homology"/>
<evidence type="ECO:0000256" key="5">
    <source>
        <dbReference type="ARBA" id="ARBA00022695"/>
    </source>
</evidence>
<dbReference type="InterPro" id="IPR034683">
    <property type="entry name" value="IspD/TarI"/>
</dbReference>
<comment type="similarity">
    <text evidence="3 7">Belongs to the IspD/TarI cytidylyltransferase family. IspD subfamily.</text>
</comment>
<feature type="site" description="Transition state stabilizer" evidence="7">
    <location>
        <position position="24"/>
    </location>
</feature>
<keyword evidence="4 7" id="KW-0808">Transferase</keyword>
<feature type="site" description="Positions MEP for the nucleophilic attack" evidence="7">
    <location>
        <position position="213"/>
    </location>
</feature>
<dbReference type="PROSITE" id="PS01295">
    <property type="entry name" value="ISPD"/>
    <property type="match status" value="1"/>
</dbReference>
<dbReference type="InterPro" id="IPR050088">
    <property type="entry name" value="IspD/TarI_cytidylyltransf_bact"/>
</dbReference>
<gene>
    <name evidence="7 8" type="primary">ispD</name>
    <name evidence="8" type="ORF">E3U44_10525</name>
</gene>
<dbReference type="GO" id="GO:0019288">
    <property type="term" value="P:isopentenyl diphosphate biosynthetic process, methylerythritol 4-phosphate pathway"/>
    <property type="evidence" value="ECO:0007669"/>
    <property type="project" value="UniProtKB-UniRule"/>
</dbReference>
<evidence type="ECO:0000313" key="8">
    <source>
        <dbReference type="EMBL" id="QBQ54901.1"/>
    </source>
</evidence>
<keyword evidence="5 7" id="KW-0548">Nucleotidyltransferase</keyword>
<dbReference type="PANTHER" id="PTHR32125:SF4">
    <property type="entry name" value="2-C-METHYL-D-ERYTHRITOL 4-PHOSPHATE CYTIDYLYLTRANSFERASE, CHLOROPLASTIC"/>
    <property type="match status" value="1"/>
</dbReference>
<dbReference type="EMBL" id="CP038033">
    <property type="protein sequence ID" value="QBQ54901.1"/>
    <property type="molecule type" value="Genomic_DNA"/>
</dbReference>
<reference evidence="8 9" key="1">
    <citation type="submission" date="2019-03" db="EMBL/GenBank/DDBJ databases">
        <title>The genome sequence of Nitrosococcus wardiae strain D1FHST reveals the archetypal metabolic capacity of ammonia-oxidizing Gammaproteobacteria.</title>
        <authorList>
            <person name="Wang L."/>
            <person name="Lim C.K."/>
            <person name="Hanson T.E."/>
            <person name="Dang H."/>
            <person name="Klotz M.G."/>
        </authorList>
    </citation>
    <scope>NUCLEOTIDE SEQUENCE [LARGE SCALE GENOMIC DNA]</scope>
    <source>
        <strain evidence="8 9">D1FHS</strain>
    </source>
</reference>
<dbReference type="InterPro" id="IPR001228">
    <property type="entry name" value="IspD"/>
</dbReference>
<evidence type="ECO:0000256" key="3">
    <source>
        <dbReference type="ARBA" id="ARBA00009789"/>
    </source>
</evidence>
<dbReference type="InterPro" id="IPR029044">
    <property type="entry name" value="Nucleotide-diphossugar_trans"/>
</dbReference>
<evidence type="ECO:0000256" key="4">
    <source>
        <dbReference type="ARBA" id="ARBA00022679"/>
    </source>
</evidence>
<keyword evidence="9" id="KW-1185">Reference proteome</keyword>
<feature type="site" description="Transition state stabilizer" evidence="7">
    <location>
        <position position="17"/>
    </location>
</feature>
<dbReference type="OrthoDB" id="9806837at2"/>
<dbReference type="Proteomes" id="UP000294325">
    <property type="component" value="Chromosome"/>
</dbReference>
<comment type="function">
    <text evidence="7">Catalyzes the formation of 4-diphosphocytidyl-2-C-methyl-D-erythritol from CTP and 2-C-methyl-D-erythritol 4-phosphate (MEP).</text>
</comment>